<dbReference type="AlphaFoldDB" id="A0A6P2WDW0"/>
<sequence>MARRQSNAATRQPPDNLDATSTPHTFDAHRCHQTADRAPRDLHAVAQQRMPDLAHADYAIVLVPNRRDEGLQCNTLKVHDALCFRWQIGTRVTIVGQWHFVACNDSGVTALVAQVIHDL</sequence>
<reference evidence="2 3" key="1">
    <citation type="submission" date="2019-09" db="EMBL/GenBank/DDBJ databases">
        <authorList>
            <person name="Depoorter E."/>
        </authorList>
    </citation>
    <scope>NUCLEOTIDE SEQUENCE [LARGE SCALE GENOMIC DNA]</scope>
    <source>
        <strain evidence="2">R-71033</strain>
    </source>
</reference>
<feature type="region of interest" description="Disordered" evidence="1">
    <location>
        <begin position="1"/>
        <end position="25"/>
    </location>
</feature>
<dbReference type="Proteomes" id="UP000494109">
    <property type="component" value="Unassembled WGS sequence"/>
</dbReference>
<evidence type="ECO:0000313" key="3">
    <source>
        <dbReference type="Proteomes" id="UP000494109"/>
    </source>
</evidence>
<dbReference type="EMBL" id="CABVQS010000005">
    <property type="protein sequence ID" value="VWC95880.1"/>
    <property type="molecule type" value="Genomic_DNA"/>
</dbReference>
<evidence type="ECO:0000256" key="1">
    <source>
        <dbReference type="SAM" id="MobiDB-lite"/>
    </source>
</evidence>
<feature type="compositionally biased region" description="Polar residues" evidence="1">
    <location>
        <begin position="1"/>
        <end position="10"/>
    </location>
</feature>
<name>A0A6P2WDW0_9BURK</name>
<protein>
    <submittedName>
        <fullName evidence="2">Uncharacterized protein</fullName>
    </submittedName>
</protein>
<accession>A0A6P2WDW0</accession>
<proteinExistence type="predicted"/>
<organism evidence="2 3">
    <name type="scientific">Burkholderia contaminans</name>
    <dbReference type="NCBI Taxonomy" id="488447"/>
    <lineage>
        <taxon>Bacteria</taxon>
        <taxon>Pseudomonadati</taxon>
        <taxon>Pseudomonadota</taxon>
        <taxon>Betaproteobacteria</taxon>
        <taxon>Burkholderiales</taxon>
        <taxon>Burkholderiaceae</taxon>
        <taxon>Burkholderia</taxon>
        <taxon>Burkholderia cepacia complex</taxon>
    </lineage>
</organism>
<evidence type="ECO:0000313" key="2">
    <source>
        <dbReference type="EMBL" id="VWC95880.1"/>
    </source>
</evidence>
<gene>
    <name evidence="2" type="ORF">BCO71033_01439</name>
</gene>